<dbReference type="InterPro" id="IPR013249">
    <property type="entry name" value="RNA_pol_sigma70_r4_t2"/>
</dbReference>
<keyword evidence="4" id="KW-0804">Transcription</keyword>
<gene>
    <name evidence="7" type="ORF">PQ477_05205</name>
</gene>
<keyword evidence="3" id="KW-0731">Sigma factor</keyword>
<feature type="domain" description="RNA polymerase sigma factor 70 region 4 type 2" evidence="6">
    <location>
        <begin position="114"/>
        <end position="165"/>
    </location>
</feature>
<dbReference type="PANTHER" id="PTHR43133:SF51">
    <property type="entry name" value="RNA POLYMERASE SIGMA FACTOR"/>
    <property type="match status" value="1"/>
</dbReference>
<dbReference type="RefSeq" id="WP_144560061.1">
    <property type="nucleotide sequence ID" value="NZ_CP117834.1"/>
</dbReference>
<dbReference type="InterPro" id="IPR013324">
    <property type="entry name" value="RNA_pol_sigma_r3/r4-like"/>
</dbReference>
<dbReference type="Proteomes" id="UP001215143">
    <property type="component" value="Chromosome"/>
</dbReference>
<evidence type="ECO:0000256" key="3">
    <source>
        <dbReference type="ARBA" id="ARBA00023082"/>
    </source>
</evidence>
<dbReference type="Gene3D" id="1.10.10.10">
    <property type="entry name" value="Winged helix-like DNA-binding domain superfamily/Winged helix DNA-binding domain"/>
    <property type="match status" value="1"/>
</dbReference>
<name>A0ABY7WDX6_9BACI</name>
<dbReference type="SUPFAM" id="SSF88659">
    <property type="entry name" value="Sigma3 and sigma4 domains of RNA polymerase sigma factors"/>
    <property type="match status" value="1"/>
</dbReference>
<dbReference type="SUPFAM" id="SSF88946">
    <property type="entry name" value="Sigma2 domain of RNA polymerase sigma factors"/>
    <property type="match status" value="1"/>
</dbReference>
<evidence type="ECO:0000259" key="5">
    <source>
        <dbReference type="Pfam" id="PF04542"/>
    </source>
</evidence>
<evidence type="ECO:0000313" key="7">
    <source>
        <dbReference type="EMBL" id="WDF04860.1"/>
    </source>
</evidence>
<proteinExistence type="inferred from homology"/>
<evidence type="ECO:0000313" key="8">
    <source>
        <dbReference type="Proteomes" id="UP001215143"/>
    </source>
</evidence>
<organism evidence="7 8">
    <name type="scientific">Shouchella hunanensis</name>
    <dbReference type="NCBI Taxonomy" id="766894"/>
    <lineage>
        <taxon>Bacteria</taxon>
        <taxon>Bacillati</taxon>
        <taxon>Bacillota</taxon>
        <taxon>Bacilli</taxon>
        <taxon>Bacillales</taxon>
        <taxon>Bacillaceae</taxon>
        <taxon>Shouchella</taxon>
    </lineage>
</organism>
<dbReference type="EMBL" id="CP117834">
    <property type="protein sequence ID" value="WDF04860.1"/>
    <property type="molecule type" value="Genomic_DNA"/>
</dbReference>
<sequence length="181" mass="20905">MKHNLLTVKKAVNGDGGALESLLVMEERMLYAKALSYVGNKEDALDVIQETAYRAFIGIKKLRNIDYFSTWLFRILIRECYTLLKKKGQMIPYDERELMIRLESKQDKPNHHPILEEALSQLKPSFRVVIILFYYHDLSISDIAVITDKPVGTIKTNLRRARKQLKIDLEGSDLVSETATY</sequence>
<evidence type="ECO:0000256" key="1">
    <source>
        <dbReference type="ARBA" id="ARBA00010641"/>
    </source>
</evidence>
<dbReference type="InterPro" id="IPR036388">
    <property type="entry name" value="WH-like_DNA-bd_sf"/>
</dbReference>
<dbReference type="Gene3D" id="1.10.1740.10">
    <property type="match status" value="1"/>
</dbReference>
<dbReference type="CDD" id="cd06171">
    <property type="entry name" value="Sigma70_r4"/>
    <property type="match status" value="1"/>
</dbReference>
<dbReference type="InterPro" id="IPR013325">
    <property type="entry name" value="RNA_pol_sigma_r2"/>
</dbReference>
<dbReference type="PANTHER" id="PTHR43133">
    <property type="entry name" value="RNA POLYMERASE ECF-TYPE SIGMA FACTO"/>
    <property type="match status" value="1"/>
</dbReference>
<dbReference type="InterPro" id="IPR014284">
    <property type="entry name" value="RNA_pol_sigma-70_dom"/>
</dbReference>
<comment type="similarity">
    <text evidence="1">Belongs to the sigma-70 factor family. ECF subfamily.</text>
</comment>
<dbReference type="InterPro" id="IPR007627">
    <property type="entry name" value="RNA_pol_sigma70_r2"/>
</dbReference>
<keyword evidence="8" id="KW-1185">Reference proteome</keyword>
<evidence type="ECO:0000256" key="2">
    <source>
        <dbReference type="ARBA" id="ARBA00023015"/>
    </source>
</evidence>
<keyword evidence="2" id="KW-0805">Transcription regulation</keyword>
<reference evidence="7 8" key="1">
    <citation type="submission" date="2023-02" db="EMBL/GenBank/DDBJ databases">
        <authorList>
            <person name="Liu G."/>
        </authorList>
    </citation>
    <scope>NUCLEOTIDE SEQUENCE [LARGE SCALE GENOMIC DNA]</scope>
    <source>
        <strain evidence="7 8">DSM 23008</strain>
    </source>
</reference>
<protein>
    <submittedName>
        <fullName evidence="7">Sigma-70 family RNA polymerase sigma factor</fullName>
    </submittedName>
</protein>
<dbReference type="InterPro" id="IPR039425">
    <property type="entry name" value="RNA_pol_sigma-70-like"/>
</dbReference>
<evidence type="ECO:0000259" key="6">
    <source>
        <dbReference type="Pfam" id="PF08281"/>
    </source>
</evidence>
<dbReference type="Pfam" id="PF04542">
    <property type="entry name" value="Sigma70_r2"/>
    <property type="match status" value="1"/>
</dbReference>
<feature type="domain" description="RNA polymerase sigma-70 region 2" evidence="5">
    <location>
        <begin position="27"/>
        <end position="88"/>
    </location>
</feature>
<evidence type="ECO:0000256" key="4">
    <source>
        <dbReference type="ARBA" id="ARBA00023163"/>
    </source>
</evidence>
<accession>A0ABY7WDX6</accession>
<dbReference type="NCBIfam" id="TIGR02937">
    <property type="entry name" value="sigma70-ECF"/>
    <property type="match status" value="1"/>
</dbReference>
<dbReference type="Pfam" id="PF08281">
    <property type="entry name" value="Sigma70_r4_2"/>
    <property type="match status" value="1"/>
</dbReference>